<sequence length="102" mass="11364">METTEQIKDKANDVKDDVKDKVKNFNPEHKEGPVAAAIEDYTARIPSDIFLWASLGSMAASATLKILGRDRDALFVGQWAPSFLMLGLYNKLVKMEGYGKDK</sequence>
<name>A0A8J3D686_9BACT</name>
<evidence type="ECO:0000313" key="2">
    <source>
        <dbReference type="Proteomes" id="UP000598271"/>
    </source>
</evidence>
<evidence type="ECO:0000313" key="1">
    <source>
        <dbReference type="EMBL" id="GHB80759.1"/>
    </source>
</evidence>
<dbReference type="Proteomes" id="UP000598271">
    <property type="component" value="Unassembled WGS sequence"/>
</dbReference>
<reference evidence="1 2" key="1">
    <citation type="journal article" date="2014" name="Int. J. Syst. Evol. Microbiol.">
        <title>Complete genome sequence of Corynebacterium casei LMG S-19264T (=DSM 44701T), isolated from a smear-ripened cheese.</title>
        <authorList>
            <consortium name="US DOE Joint Genome Institute (JGI-PGF)"/>
            <person name="Walter F."/>
            <person name="Albersmeier A."/>
            <person name="Kalinowski J."/>
            <person name="Ruckert C."/>
        </authorList>
    </citation>
    <scope>NUCLEOTIDE SEQUENCE [LARGE SCALE GENOMIC DNA]</scope>
    <source>
        <strain evidence="1 2">KCTC 12866</strain>
    </source>
</reference>
<gene>
    <name evidence="1" type="ORF">GCM10007390_39100</name>
</gene>
<keyword evidence="2" id="KW-1185">Reference proteome</keyword>
<dbReference type="AlphaFoldDB" id="A0A8J3D686"/>
<protein>
    <submittedName>
        <fullName evidence="1">Uncharacterized protein</fullName>
    </submittedName>
</protein>
<dbReference type="EMBL" id="BMXF01000004">
    <property type="protein sequence ID" value="GHB80759.1"/>
    <property type="molecule type" value="Genomic_DNA"/>
</dbReference>
<comment type="caution">
    <text evidence="1">The sequence shown here is derived from an EMBL/GenBank/DDBJ whole genome shotgun (WGS) entry which is preliminary data.</text>
</comment>
<accession>A0A8J3D686</accession>
<proteinExistence type="predicted"/>
<organism evidence="1 2">
    <name type="scientific">Persicitalea jodogahamensis</name>
    <dbReference type="NCBI Taxonomy" id="402147"/>
    <lineage>
        <taxon>Bacteria</taxon>
        <taxon>Pseudomonadati</taxon>
        <taxon>Bacteroidota</taxon>
        <taxon>Cytophagia</taxon>
        <taxon>Cytophagales</taxon>
        <taxon>Spirosomataceae</taxon>
        <taxon>Persicitalea</taxon>
    </lineage>
</organism>
<dbReference type="RefSeq" id="WP_229581180.1">
    <property type="nucleotide sequence ID" value="NZ_BMXF01000004.1"/>
</dbReference>